<evidence type="ECO:0000313" key="8">
    <source>
        <dbReference type="Proteomes" id="UP001174694"/>
    </source>
</evidence>
<dbReference type="GO" id="GO:0006741">
    <property type="term" value="P:NADP+ biosynthetic process"/>
    <property type="evidence" value="ECO:0007669"/>
    <property type="project" value="InterPro"/>
</dbReference>
<dbReference type="PANTHER" id="PTHR20275:SF26">
    <property type="entry name" value="NADH KINASE POS5, MITOCHONDRIAL"/>
    <property type="match status" value="1"/>
</dbReference>
<name>A0AA38RM57_9PEZI</name>
<dbReference type="GO" id="GO:0019674">
    <property type="term" value="P:NAD+ metabolic process"/>
    <property type="evidence" value="ECO:0007669"/>
    <property type="project" value="InterPro"/>
</dbReference>
<dbReference type="GO" id="GO:0003951">
    <property type="term" value="F:NAD+ kinase activity"/>
    <property type="evidence" value="ECO:0007669"/>
    <property type="project" value="InterPro"/>
</dbReference>
<keyword evidence="5" id="KW-0520">NAD</keyword>
<dbReference type="InterPro" id="IPR017437">
    <property type="entry name" value="ATP-NAD_kinase_PpnK-typ_C"/>
</dbReference>
<comment type="caution">
    <text evidence="7">The sequence shown here is derived from an EMBL/GenBank/DDBJ whole genome shotgun (WGS) entry which is preliminary data.</text>
</comment>
<feature type="region of interest" description="Disordered" evidence="6">
    <location>
        <begin position="209"/>
        <end position="240"/>
    </location>
</feature>
<evidence type="ECO:0000256" key="6">
    <source>
        <dbReference type="SAM" id="MobiDB-lite"/>
    </source>
</evidence>
<dbReference type="Pfam" id="PF01513">
    <property type="entry name" value="NAD_kinase"/>
    <property type="match status" value="1"/>
</dbReference>
<dbReference type="PANTHER" id="PTHR20275">
    <property type="entry name" value="NAD KINASE"/>
    <property type="match status" value="1"/>
</dbReference>
<dbReference type="Gene3D" id="3.40.50.10330">
    <property type="entry name" value="Probable inorganic polyphosphate/atp-NAD kinase, domain 1"/>
    <property type="match status" value="1"/>
</dbReference>
<accession>A0AA38RM57</accession>
<evidence type="ECO:0000256" key="1">
    <source>
        <dbReference type="ARBA" id="ARBA00010995"/>
    </source>
</evidence>
<protein>
    <submittedName>
        <fullName evidence="7">NADH kinase POS5</fullName>
    </submittedName>
</protein>
<proteinExistence type="inferred from homology"/>
<dbReference type="Gene3D" id="2.60.200.30">
    <property type="entry name" value="Probable inorganic polyphosphate/atp-NAD kinase, domain 2"/>
    <property type="match status" value="1"/>
</dbReference>
<dbReference type="FunFam" id="3.40.50.10330:FF:000033">
    <property type="entry name" value="NADH kinase, variant 3"/>
    <property type="match status" value="1"/>
</dbReference>
<evidence type="ECO:0000256" key="3">
    <source>
        <dbReference type="ARBA" id="ARBA00022777"/>
    </source>
</evidence>
<keyword evidence="3 7" id="KW-0418">Kinase</keyword>
<dbReference type="SUPFAM" id="SSF111331">
    <property type="entry name" value="NAD kinase/diacylglycerol kinase-like"/>
    <property type="match status" value="1"/>
</dbReference>
<reference evidence="7" key="1">
    <citation type="submission" date="2022-07" db="EMBL/GenBank/DDBJ databases">
        <title>Fungi with potential for degradation of polypropylene.</title>
        <authorList>
            <person name="Gostincar C."/>
        </authorList>
    </citation>
    <scope>NUCLEOTIDE SEQUENCE</scope>
    <source>
        <strain evidence="7">EXF-13308</strain>
    </source>
</reference>
<evidence type="ECO:0000256" key="5">
    <source>
        <dbReference type="ARBA" id="ARBA00023027"/>
    </source>
</evidence>
<dbReference type="InterPro" id="IPR002504">
    <property type="entry name" value="NADK"/>
</dbReference>
<evidence type="ECO:0000313" key="7">
    <source>
        <dbReference type="EMBL" id="KAJ9133814.1"/>
    </source>
</evidence>
<comment type="similarity">
    <text evidence="1">Belongs to the NAD kinase family.</text>
</comment>
<evidence type="ECO:0000256" key="2">
    <source>
        <dbReference type="ARBA" id="ARBA00022679"/>
    </source>
</evidence>
<dbReference type="InterPro" id="IPR017438">
    <property type="entry name" value="ATP-NAD_kinase_N"/>
</dbReference>
<keyword evidence="4" id="KW-0521">NADP</keyword>
<dbReference type="InterPro" id="IPR016064">
    <property type="entry name" value="NAD/diacylglycerol_kinase_sf"/>
</dbReference>
<keyword evidence="2" id="KW-0808">Transferase</keyword>
<evidence type="ECO:0000256" key="4">
    <source>
        <dbReference type="ARBA" id="ARBA00022857"/>
    </source>
</evidence>
<dbReference type="Proteomes" id="UP001174694">
    <property type="component" value="Unassembled WGS sequence"/>
</dbReference>
<sequence length="374" mass="40945">MAPCRTPRTLLGLFALPCSPPLRRISRPFSATFRRSRLLDVSALPDRIIPQYRESPTTSLLSLHWPRPPRNILLVPKLHAPEVTLSAVAFAKHLHSNYPDLNLVFESRIASRIHEDLTFPIYTTTAGDPSARFPGKIDLVTTLGGDGTILRAASIFSLQASVPPILSFSMGSLGFLGEWKFDEYKRAWREVYMSGSSVAVRDLVAPHTQVARSSSPPGIQEKESSPVGGWESVRGKSMGPSRTSKILLRHRLRVGVYDGKGRNMNAQLIPTSTAEPQHSMDSVHSSTEATPLAFHAINELLIHRGPHPHLAVIDIYLNNHFLTEAVADGILGGVPCVIRAPGKGDGDGIAEDDDSWVSGLNSLLKFNYPFGEMP</sequence>
<keyword evidence="8" id="KW-1185">Reference proteome</keyword>
<dbReference type="AlphaFoldDB" id="A0AA38RM57"/>
<gene>
    <name evidence="7" type="ORF">NKR23_g10541</name>
</gene>
<organism evidence="7 8">
    <name type="scientific">Pleurostoma richardsiae</name>
    <dbReference type="NCBI Taxonomy" id="41990"/>
    <lineage>
        <taxon>Eukaryota</taxon>
        <taxon>Fungi</taxon>
        <taxon>Dikarya</taxon>
        <taxon>Ascomycota</taxon>
        <taxon>Pezizomycotina</taxon>
        <taxon>Sordariomycetes</taxon>
        <taxon>Sordariomycetidae</taxon>
        <taxon>Calosphaeriales</taxon>
        <taxon>Pleurostomataceae</taxon>
        <taxon>Pleurostoma</taxon>
    </lineage>
</organism>
<dbReference type="EMBL" id="JANBVO010000047">
    <property type="protein sequence ID" value="KAJ9133814.1"/>
    <property type="molecule type" value="Genomic_DNA"/>
</dbReference>